<keyword evidence="2" id="KW-0964">Secreted</keyword>
<dbReference type="Proteomes" id="UP000034098">
    <property type="component" value="Unassembled WGS sequence"/>
</dbReference>
<evidence type="ECO:0000256" key="4">
    <source>
        <dbReference type="ARBA" id="ARBA00023088"/>
    </source>
</evidence>
<accession>A0A0M2H5G9</accession>
<dbReference type="AlphaFoldDB" id="A0A0M2H5G9"/>
<sequence>MKRPFFLALAVAAVVALGAPAAAYAEPDDYTPTNPATPTLAGSTAVGICEKDAPWIAYNVTLIDPDAQATSNEARLVITDGTNTSTIVLGTLVNGSLSGRVLWPGASVNAAGEATGWPGWAFENGQWVEVPGNFRWTRGDITATIEVNPSLVVPLSYPPATPQCSANPHNPSTASLPATGMTAAVGPIAIAGGAALAVGLGFLLVVRRRSARR</sequence>
<dbReference type="NCBIfam" id="TIGR01167">
    <property type="entry name" value="LPXTG_anchor"/>
    <property type="match status" value="1"/>
</dbReference>
<dbReference type="PATRIC" id="fig|69370.6.peg.4032"/>
<feature type="signal peptide" evidence="6">
    <location>
        <begin position="1"/>
        <end position="25"/>
    </location>
</feature>
<proteinExistence type="predicted"/>
<name>A0A0M2H5G9_MICTR</name>
<evidence type="ECO:0000313" key="9">
    <source>
        <dbReference type="Proteomes" id="UP000034098"/>
    </source>
</evidence>
<evidence type="ECO:0000256" key="3">
    <source>
        <dbReference type="ARBA" id="ARBA00022729"/>
    </source>
</evidence>
<feature type="transmembrane region" description="Helical" evidence="5">
    <location>
        <begin position="184"/>
        <end position="206"/>
    </location>
</feature>
<keyword evidence="1" id="KW-0134">Cell wall</keyword>
<dbReference type="Pfam" id="PF00746">
    <property type="entry name" value="Gram_pos_anchor"/>
    <property type="match status" value="1"/>
</dbReference>
<keyword evidence="3 6" id="KW-0732">Signal</keyword>
<comment type="caution">
    <text evidence="8">The sequence shown here is derived from an EMBL/GenBank/DDBJ whole genome shotgun (WGS) entry which is preliminary data.</text>
</comment>
<dbReference type="RefSeq" id="WP_245619670.1">
    <property type="nucleotide sequence ID" value="NZ_JYJA01000041.1"/>
</dbReference>
<dbReference type="EMBL" id="JYJA01000041">
    <property type="protein sequence ID" value="KJL39765.1"/>
    <property type="molecule type" value="Genomic_DNA"/>
</dbReference>
<evidence type="ECO:0000256" key="5">
    <source>
        <dbReference type="SAM" id="Phobius"/>
    </source>
</evidence>
<evidence type="ECO:0000256" key="6">
    <source>
        <dbReference type="SAM" id="SignalP"/>
    </source>
</evidence>
<keyword evidence="5" id="KW-1133">Transmembrane helix</keyword>
<keyword evidence="9" id="KW-1185">Reference proteome</keyword>
<dbReference type="PROSITE" id="PS50847">
    <property type="entry name" value="GRAM_POS_ANCHORING"/>
    <property type="match status" value="1"/>
</dbReference>
<evidence type="ECO:0000256" key="2">
    <source>
        <dbReference type="ARBA" id="ARBA00022525"/>
    </source>
</evidence>
<gene>
    <name evidence="8" type="ORF">RS82_03971</name>
</gene>
<evidence type="ECO:0000256" key="1">
    <source>
        <dbReference type="ARBA" id="ARBA00022512"/>
    </source>
</evidence>
<keyword evidence="4" id="KW-0572">Peptidoglycan-anchor</keyword>
<evidence type="ECO:0000313" key="8">
    <source>
        <dbReference type="EMBL" id="KJL39765.1"/>
    </source>
</evidence>
<keyword evidence="5" id="KW-0472">Membrane</keyword>
<keyword evidence="5" id="KW-0812">Transmembrane</keyword>
<evidence type="ECO:0000259" key="7">
    <source>
        <dbReference type="PROSITE" id="PS50847"/>
    </source>
</evidence>
<protein>
    <recommendedName>
        <fullName evidence="7">Gram-positive cocci surface proteins LPxTG domain-containing protein</fullName>
    </recommendedName>
</protein>
<organism evidence="8 9">
    <name type="scientific">Microbacterium trichothecenolyticum</name>
    <name type="common">Aureobacterium trichothecenolyticum</name>
    <dbReference type="NCBI Taxonomy" id="69370"/>
    <lineage>
        <taxon>Bacteria</taxon>
        <taxon>Bacillati</taxon>
        <taxon>Actinomycetota</taxon>
        <taxon>Actinomycetes</taxon>
        <taxon>Micrococcales</taxon>
        <taxon>Microbacteriaceae</taxon>
        <taxon>Microbacterium</taxon>
    </lineage>
</organism>
<reference evidence="8 9" key="1">
    <citation type="submission" date="2015-02" db="EMBL/GenBank/DDBJ databases">
        <title>Draft genome sequences of ten Microbacterium spp. with emphasis on heavy metal contaminated environments.</title>
        <authorList>
            <person name="Corretto E."/>
        </authorList>
    </citation>
    <scope>NUCLEOTIDE SEQUENCE [LARGE SCALE GENOMIC DNA]</scope>
    <source>
        <strain evidence="8 9">DSM 8608</strain>
    </source>
</reference>
<dbReference type="InterPro" id="IPR019931">
    <property type="entry name" value="LPXTG_anchor"/>
</dbReference>
<feature type="chain" id="PRO_5018066842" description="Gram-positive cocci surface proteins LPxTG domain-containing protein" evidence="6">
    <location>
        <begin position="26"/>
        <end position="213"/>
    </location>
</feature>
<feature type="domain" description="Gram-positive cocci surface proteins LPxTG" evidence="7">
    <location>
        <begin position="176"/>
        <end position="213"/>
    </location>
</feature>